<dbReference type="FunFam" id="1.10.238.10:FF:000003">
    <property type="entry name" value="Calmodulin A"/>
    <property type="match status" value="1"/>
</dbReference>
<dbReference type="PROSITE" id="PS50222">
    <property type="entry name" value="EF_HAND_2"/>
    <property type="match status" value="2"/>
</dbReference>
<dbReference type="Pfam" id="PF00069">
    <property type="entry name" value="Pkinase"/>
    <property type="match status" value="1"/>
</dbReference>
<keyword evidence="12" id="KW-0472">Membrane</keyword>
<evidence type="ECO:0000259" key="13">
    <source>
        <dbReference type="PROSITE" id="PS50011"/>
    </source>
</evidence>
<keyword evidence="5 10" id="KW-0547">Nucleotide-binding</keyword>
<dbReference type="PANTHER" id="PTHR24349">
    <property type="entry name" value="SERINE/THREONINE-PROTEIN KINASE"/>
    <property type="match status" value="1"/>
</dbReference>
<dbReference type="PROSITE" id="PS50011">
    <property type="entry name" value="PROTEIN_KINASE_DOM"/>
    <property type="match status" value="1"/>
</dbReference>
<keyword evidence="12" id="KW-1133">Transmembrane helix</keyword>
<keyword evidence="7" id="KW-0106">Calcium</keyword>
<dbReference type="InterPro" id="IPR011992">
    <property type="entry name" value="EF-hand-dom_pair"/>
</dbReference>
<keyword evidence="6 15" id="KW-0418">Kinase</keyword>
<feature type="domain" description="EF-hand" evidence="14">
    <location>
        <begin position="494"/>
        <end position="529"/>
    </location>
</feature>
<evidence type="ECO:0000256" key="1">
    <source>
        <dbReference type="ARBA" id="ARBA00001946"/>
    </source>
</evidence>
<feature type="binding site" evidence="10">
    <location>
        <position position="120"/>
    </location>
    <ligand>
        <name>ATP</name>
        <dbReference type="ChEBI" id="CHEBI:30616"/>
    </ligand>
</feature>
<keyword evidence="12" id="KW-0812">Transmembrane</keyword>
<dbReference type="EMBL" id="LSRX01000025">
    <property type="protein sequence ID" value="OLQ13701.1"/>
    <property type="molecule type" value="Genomic_DNA"/>
</dbReference>
<evidence type="ECO:0000313" key="15">
    <source>
        <dbReference type="EMBL" id="OLQ13701.1"/>
    </source>
</evidence>
<feature type="transmembrane region" description="Helical" evidence="12">
    <location>
        <begin position="1270"/>
        <end position="1289"/>
    </location>
</feature>
<keyword evidence="16" id="KW-1185">Reference proteome</keyword>
<reference evidence="15 16" key="1">
    <citation type="submission" date="2016-02" db="EMBL/GenBank/DDBJ databases">
        <title>Genome analysis of coral dinoflagellate symbionts highlights evolutionary adaptations to a symbiotic lifestyle.</title>
        <authorList>
            <person name="Aranda M."/>
            <person name="Li Y."/>
            <person name="Liew Y.J."/>
            <person name="Baumgarten S."/>
            <person name="Simakov O."/>
            <person name="Wilson M."/>
            <person name="Piel J."/>
            <person name="Ashoor H."/>
            <person name="Bougouffa S."/>
            <person name="Bajic V.B."/>
            <person name="Ryu T."/>
            <person name="Ravasi T."/>
            <person name="Bayer T."/>
            <person name="Micklem G."/>
            <person name="Kim H."/>
            <person name="Bhak J."/>
            <person name="Lajeunesse T.C."/>
            <person name="Voolstra C.R."/>
        </authorList>
    </citation>
    <scope>NUCLEOTIDE SEQUENCE [LARGE SCALE GENOMIC DNA]</scope>
    <source>
        <strain evidence="15 16">CCMP2467</strain>
    </source>
</reference>
<feature type="transmembrane region" description="Helical" evidence="12">
    <location>
        <begin position="1379"/>
        <end position="1398"/>
    </location>
</feature>
<evidence type="ECO:0000256" key="6">
    <source>
        <dbReference type="ARBA" id="ARBA00022777"/>
    </source>
</evidence>
<feature type="region of interest" description="Disordered" evidence="11">
    <location>
        <begin position="642"/>
        <end position="704"/>
    </location>
</feature>
<dbReference type="GO" id="GO:0004674">
    <property type="term" value="F:protein serine/threonine kinase activity"/>
    <property type="evidence" value="ECO:0007669"/>
    <property type="project" value="UniProtKB-KW"/>
</dbReference>
<feature type="transmembrane region" description="Helical" evidence="12">
    <location>
        <begin position="1059"/>
        <end position="1084"/>
    </location>
</feature>
<dbReference type="InterPro" id="IPR002048">
    <property type="entry name" value="EF_hand_dom"/>
</dbReference>
<proteinExistence type="inferred from homology"/>
<dbReference type="GO" id="GO:0005524">
    <property type="term" value="F:ATP binding"/>
    <property type="evidence" value="ECO:0007669"/>
    <property type="project" value="UniProtKB-UniRule"/>
</dbReference>
<dbReference type="Gene3D" id="1.10.510.10">
    <property type="entry name" value="Transferase(Phosphotransferase) domain 1"/>
    <property type="match status" value="1"/>
</dbReference>
<feature type="transmembrane region" description="Helical" evidence="12">
    <location>
        <begin position="1024"/>
        <end position="1047"/>
    </location>
</feature>
<evidence type="ECO:0000256" key="9">
    <source>
        <dbReference type="ARBA" id="ARBA00024334"/>
    </source>
</evidence>
<feature type="transmembrane region" description="Helical" evidence="12">
    <location>
        <begin position="989"/>
        <end position="1012"/>
    </location>
</feature>
<gene>
    <name evidence="15" type="primary">CPK2</name>
    <name evidence="15" type="ORF">AK812_SmicGene2268</name>
</gene>
<keyword evidence="8 10" id="KW-0067">ATP-binding</keyword>
<dbReference type="Gene3D" id="1.10.238.10">
    <property type="entry name" value="EF-hand"/>
    <property type="match status" value="2"/>
</dbReference>
<dbReference type="CDD" id="cd05117">
    <property type="entry name" value="STKc_CAMK"/>
    <property type="match status" value="1"/>
</dbReference>
<keyword evidence="4" id="KW-0677">Repeat</keyword>
<evidence type="ECO:0000259" key="14">
    <source>
        <dbReference type="PROSITE" id="PS50222"/>
    </source>
</evidence>
<evidence type="ECO:0000256" key="10">
    <source>
        <dbReference type="PROSITE-ProRule" id="PRU10141"/>
    </source>
</evidence>
<dbReference type="PROSITE" id="PS00107">
    <property type="entry name" value="PROTEIN_KINASE_ATP"/>
    <property type="match status" value="1"/>
</dbReference>
<comment type="caution">
    <text evidence="15">The sequence shown here is derived from an EMBL/GenBank/DDBJ whole genome shotgun (WGS) entry which is preliminary data.</text>
</comment>
<feature type="compositionally biased region" description="Basic and acidic residues" evidence="11">
    <location>
        <begin position="646"/>
        <end position="655"/>
    </location>
</feature>
<feature type="transmembrane region" description="Helical" evidence="12">
    <location>
        <begin position="959"/>
        <end position="977"/>
    </location>
</feature>
<evidence type="ECO:0000256" key="3">
    <source>
        <dbReference type="ARBA" id="ARBA00022679"/>
    </source>
</evidence>
<evidence type="ECO:0000256" key="7">
    <source>
        <dbReference type="ARBA" id="ARBA00022837"/>
    </source>
</evidence>
<accession>A0A1Q9F217</accession>
<dbReference type="OrthoDB" id="40902at2759"/>
<evidence type="ECO:0000256" key="5">
    <source>
        <dbReference type="ARBA" id="ARBA00022741"/>
    </source>
</evidence>
<dbReference type="SMART" id="SM00054">
    <property type="entry name" value="EFh"/>
    <property type="match status" value="4"/>
</dbReference>
<protein>
    <submittedName>
        <fullName evidence="15">Calcium-dependent protein kinase 2</fullName>
    </submittedName>
</protein>
<dbReference type="InterPro" id="IPR011009">
    <property type="entry name" value="Kinase-like_dom_sf"/>
</dbReference>
<dbReference type="SUPFAM" id="SSF47473">
    <property type="entry name" value="EF-hand"/>
    <property type="match status" value="1"/>
</dbReference>
<dbReference type="InterPro" id="IPR050205">
    <property type="entry name" value="CDPK_Ser/Thr_kinases"/>
</dbReference>
<dbReference type="SMART" id="SM00220">
    <property type="entry name" value="S_TKc"/>
    <property type="match status" value="1"/>
</dbReference>
<evidence type="ECO:0000256" key="8">
    <source>
        <dbReference type="ARBA" id="ARBA00022840"/>
    </source>
</evidence>
<evidence type="ECO:0000256" key="2">
    <source>
        <dbReference type="ARBA" id="ARBA00022527"/>
    </source>
</evidence>
<dbReference type="Gene3D" id="3.30.200.20">
    <property type="entry name" value="Phosphorylase Kinase, domain 1"/>
    <property type="match status" value="1"/>
</dbReference>
<dbReference type="CDD" id="cd00051">
    <property type="entry name" value="EFh"/>
    <property type="match status" value="2"/>
</dbReference>
<feature type="transmembrane region" description="Helical" evidence="12">
    <location>
        <begin position="1104"/>
        <end position="1128"/>
    </location>
</feature>
<evidence type="ECO:0000256" key="12">
    <source>
        <dbReference type="SAM" id="Phobius"/>
    </source>
</evidence>
<dbReference type="InterPro" id="IPR000719">
    <property type="entry name" value="Prot_kinase_dom"/>
</dbReference>
<comment type="cofactor">
    <cofactor evidence="1">
        <name>Mg(2+)</name>
        <dbReference type="ChEBI" id="CHEBI:18420"/>
    </cofactor>
</comment>
<evidence type="ECO:0000313" key="16">
    <source>
        <dbReference type="Proteomes" id="UP000186817"/>
    </source>
</evidence>
<comment type="similarity">
    <text evidence="9">Belongs to the protein kinase superfamily. Ser/Thr protein kinase family. CDPK subfamily.</text>
</comment>
<sequence>MVFFHVDAECSCWSWRKMSGLTPLGCLKGLLNDPDSPQIQTRRLLPSLIRQARSRSLRLVEGFVPNFIDHGRIVYDAKVEDRYIFVPGESLGKGSFGEVKAATDRYTRERHAVKCAVIAKEELAEAFVQEAEMHLKLDHPNVCKLLQVYVTEGACHLVMELCAGGELYDRWADKGYFNEDEATTAVRQMLRALTYLHWHHICHRDLKLENWVYKDNCVDSTLKLIDFGFAKEFSEEMPMSALLGTIYYIAPEVIRGHYNNKCDIWSLGVIVYMLLSGEPPFYDGHCDDWTMQKILNEPLDVYGPNWDDVSDEAKEFVSQLLDRDVSARPGAREASRHEWLQDLLPGGIKRQISNQVINPKVLEDLRTFASMNAMKRATFGLIAYTMAGDADFSDLESEFRKLDKEGSGTILKAELAYAFEKQLGMSAEESNVLFDRLDITGDHEIEYSEFIAAVSGSRFMCNEALIKQAFKRLDRDASGVITVENLREVFGDKFNGTKVEDIMKQVDYKHTGVIDYDEFVQAIMELGPDGSPASSPGDCNLRKRISRAYEFTSVGRKTRKGRKIIPKKPGLIYKPSQKYHAVRTAQHSHGHHHGMYVALSRAVEHSDLIAAHSFAMSVHPADGGDDVDVACLGLKIAKKAWTQPDPIERPAEDSPRGSPPAPPSDEPPALGGAEPSDKKLKRRSSLSALLPQQSSPLSSPVRHESGMLLVSKTLSNPRGTAASGLFKSVSKTFSLSRRVSLTSSLSQREPEVLAAQQHDHDAEDASVVSVAVGVDLADVNLIIIGSCAEAAELLRKRRREGGRALLLWTNRPQQHAVQQRASNDSNTGLRRAKLNMASFVWSPPPVSGPASPIIHRMRKEHGCSATGMSRFGPDVLELRDVECYQVKVDDMGHECGIDVYNEMRGNLLWAVSGAVVFCGPSFTGRGQVVCSSIDEVQSLDVRVGFQEAMPLATTTTNHVLLAFLQNFLFLVVYFSIMKHFEANADSEPWPWWRLSWVLGPGFSMGALIYPRYWGMTLFGHQPPIWFYGLGAATFTACMGSLYLPVGWTVGFWSPSMNMITFSVFTVSSGGTIIYICLCVCVHLLSRRFAAAGEVPLDWYHHFAWSCAHIFTTLGTWIFLYGVSLLYVWMEMYFPQTAALFLAFSTSATEKAVSKILNLSYTTFIYTPRSSINGSRNIIGDQRRYLTIPVAMTHAYCEAVRLVSLLSVTVRSPSWAWLPSVLLNVSVNLMERTQLMLSLAVRMLPWCDWMCPGLSLVILHDVKLHTGYAQYVAVLALLVAEMVSGGFSLTSVFNMHCVILIVCCMVLEVLEDILVHTLPRSDYWRRRLGPYYEQQPLLHPKQLLLMDHRGPNLEAAPLALHGQRPLALMEVVALMWPSSLFTYVLMTLLLGAGYVHGVCPMPIPKEMRVFDALIWGTPLRCV</sequence>
<keyword evidence="2" id="KW-0723">Serine/threonine-protein kinase</keyword>
<keyword evidence="3" id="KW-0808">Transferase</keyword>
<feature type="compositionally biased region" description="Pro residues" evidence="11">
    <location>
        <begin position="657"/>
        <end position="666"/>
    </location>
</feature>
<dbReference type="Pfam" id="PF13499">
    <property type="entry name" value="EF-hand_7"/>
    <property type="match status" value="2"/>
</dbReference>
<feature type="compositionally biased region" description="Low complexity" evidence="11">
    <location>
        <begin position="685"/>
        <end position="700"/>
    </location>
</feature>
<dbReference type="GO" id="GO:0005509">
    <property type="term" value="F:calcium ion binding"/>
    <property type="evidence" value="ECO:0007669"/>
    <property type="project" value="InterPro"/>
</dbReference>
<feature type="domain" description="Protein kinase" evidence="13">
    <location>
        <begin position="85"/>
        <end position="340"/>
    </location>
</feature>
<dbReference type="InterPro" id="IPR017441">
    <property type="entry name" value="Protein_kinase_ATP_BS"/>
</dbReference>
<name>A0A1Q9F217_SYMMI</name>
<evidence type="ECO:0000256" key="11">
    <source>
        <dbReference type="SAM" id="MobiDB-lite"/>
    </source>
</evidence>
<dbReference type="SUPFAM" id="SSF56112">
    <property type="entry name" value="Protein kinase-like (PK-like)"/>
    <property type="match status" value="1"/>
</dbReference>
<organism evidence="15 16">
    <name type="scientific">Symbiodinium microadriaticum</name>
    <name type="common">Dinoflagellate</name>
    <name type="synonym">Zooxanthella microadriatica</name>
    <dbReference type="NCBI Taxonomy" id="2951"/>
    <lineage>
        <taxon>Eukaryota</taxon>
        <taxon>Sar</taxon>
        <taxon>Alveolata</taxon>
        <taxon>Dinophyceae</taxon>
        <taxon>Suessiales</taxon>
        <taxon>Symbiodiniaceae</taxon>
        <taxon>Symbiodinium</taxon>
    </lineage>
</organism>
<dbReference type="Proteomes" id="UP000186817">
    <property type="component" value="Unassembled WGS sequence"/>
</dbReference>
<feature type="domain" description="EF-hand" evidence="14">
    <location>
        <begin position="390"/>
        <end position="425"/>
    </location>
</feature>
<evidence type="ECO:0000256" key="4">
    <source>
        <dbReference type="ARBA" id="ARBA00022737"/>
    </source>
</evidence>